<name>A0ACB8ZJH5_ARCLA</name>
<protein>
    <submittedName>
        <fullName evidence="1">Uncharacterized protein</fullName>
    </submittedName>
</protein>
<gene>
    <name evidence="1" type="ORF">L6452_30917</name>
</gene>
<proteinExistence type="predicted"/>
<reference evidence="2" key="1">
    <citation type="journal article" date="2022" name="Mol. Ecol. Resour.">
        <title>The genomes of chicory, endive, great burdock and yacon provide insights into Asteraceae palaeo-polyploidization history and plant inulin production.</title>
        <authorList>
            <person name="Fan W."/>
            <person name="Wang S."/>
            <person name="Wang H."/>
            <person name="Wang A."/>
            <person name="Jiang F."/>
            <person name="Liu H."/>
            <person name="Zhao H."/>
            <person name="Xu D."/>
            <person name="Zhang Y."/>
        </authorList>
    </citation>
    <scope>NUCLEOTIDE SEQUENCE [LARGE SCALE GENOMIC DNA]</scope>
    <source>
        <strain evidence="2">cv. Niubang</strain>
    </source>
</reference>
<sequence>MLNIYHLLIWVQDLQLNILASVDLGSLFRDLLSFFIKQWKSHTFDFLIWLPFHLASSIRDPRLRLLFIVFGGGGAAAAASLSKHLHFKIKFAITVHTLLGFTKLEPIAKLDETDLGHMKWLKKYQSHDVFLVGNDKLTIGRSLEVQVL</sequence>
<comment type="caution">
    <text evidence="1">The sequence shown here is derived from an EMBL/GenBank/DDBJ whole genome shotgun (WGS) entry which is preliminary data.</text>
</comment>
<keyword evidence="2" id="KW-1185">Reference proteome</keyword>
<dbReference type="EMBL" id="CM042056">
    <property type="protein sequence ID" value="KAI3697820.1"/>
    <property type="molecule type" value="Genomic_DNA"/>
</dbReference>
<reference evidence="1 2" key="2">
    <citation type="journal article" date="2022" name="Mol. Ecol. Resour.">
        <title>The genomes of chicory, endive, great burdock and yacon provide insights into Asteraceae paleo-polyploidization history and plant inulin production.</title>
        <authorList>
            <person name="Fan W."/>
            <person name="Wang S."/>
            <person name="Wang H."/>
            <person name="Wang A."/>
            <person name="Jiang F."/>
            <person name="Liu H."/>
            <person name="Zhao H."/>
            <person name="Xu D."/>
            <person name="Zhang Y."/>
        </authorList>
    </citation>
    <scope>NUCLEOTIDE SEQUENCE [LARGE SCALE GENOMIC DNA]</scope>
    <source>
        <strain evidence="2">cv. Niubang</strain>
    </source>
</reference>
<dbReference type="Proteomes" id="UP001055879">
    <property type="component" value="Linkage Group LG10"/>
</dbReference>
<evidence type="ECO:0000313" key="1">
    <source>
        <dbReference type="EMBL" id="KAI3697820.1"/>
    </source>
</evidence>
<accession>A0ACB8ZJH5</accession>
<organism evidence="1 2">
    <name type="scientific">Arctium lappa</name>
    <name type="common">Greater burdock</name>
    <name type="synonym">Lappa major</name>
    <dbReference type="NCBI Taxonomy" id="4217"/>
    <lineage>
        <taxon>Eukaryota</taxon>
        <taxon>Viridiplantae</taxon>
        <taxon>Streptophyta</taxon>
        <taxon>Embryophyta</taxon>
        <taxon>Tracheophyta</taxon>
        <taxon>Spermatophyta</taxon>
        <taxon>Magnoliopsida</taxon>
        <taxon>eudicotyledons</taxon>
        <taxon>Gunneridae</taxon>
        <taxon>Pentapetalae</taxon>
        <taxon>asterids</taxon>
        <taxon>campanulids</taxon>
        <taxon>Asterales</taxon>
        <taxon>Asteraceae</taxon>
        <taxon>Carduoideae</taxon>
        <taxon>Cardueae</taxon>
        <taxon>Arctiinae</taxon>
        <taxon>Arctium</taxon>
    </lineage>
</organism>
<evidence type="ECO:0000313" key="2">
    <source>
        <dbReference type="Proteomes" id="UP001055879"/>
    </source>
</evidence>